<organism evidence="3 4">
    <name type="scientific">Dokdonella immobilis</name>
    <dbReference type="NCBI Taxonomy" id="578942"/>
    <lineage>
        <taxon>Bacteria</taxon>
        <taxon>Pseudomonadati</taxon>
        <taxon>Pseudomonadota</taxon>
        <taxon>Gammaproteobacteria</taxon>
        <taxon>Lysobacterales</taxon>
        <taxon>Rhodanobacteraceae</taxon>
        <taxon>Dokdonella</taxon>
    </lineage>
</organism>
<feature type="transmembrane region" description="Helical" evidence="1">
    <location>
        <begin position="117"/>
        <end position="139"/>
    </location>
</feature>
<dbReference type="Proteomes" id="UP000198575">
    <property type="component" value="Unassembled WGS sequence"/>
</dbReference>
<dbReference type="OrthoDB" id="7061461at2"/>
<accession>A0A1I4XBV2</accession>
<feature type="transmembrane region" description="Helical" evidence="1">
    <location>
        <begin position="212"/>
        <end position="230"/>
    </location>
</feature>
<keyword evidence="3" id="KW-0808">Transferase</keyword>
<reference evidence="3 4" key="1">
    <citation type="submission" date="2016-10" db="EMBL/GenBank/DDBJ databases">
        <authorList>
            <person name="de Groot N.N."/>
        </authorList>
    </citation>
    <scope>NUCLEOTIDE SEQUENCE [LARGE SCALE GENOMIC DNA]</scope>
    <source>
        <strain evidence="3 4">CGMCC 1.7659</strain>
    </source>
</reference>
<keyword evidence="1" id="KW-1133">Transmembrane helix</keyword>
<feature type="transmembrane region" description="Helical" evidence="1">
    <location>
        <begin position="174"/>
        <end position="200"/>
    </location>
</feature>
<dbReference type="PANTHER" id="PTHR44395">
    <property type="match status" value="1"/>
</dbReference>
<protein>
    <submittedName>
        <fullName evidence="3">4-amino-4-deoxy-L-arabinose transferase</fullName>
    </submittedName>
</protein>
<keyword evidence="1" id="KW-0812">Transmembrane</keyword>
<feature type="transmembrane region" description="Helical" evidence="1">
    <location>
        <begin position="91"/>
        <end position="110"/>
    </location>
</feature>
<dbReference type="AlphaFoldDB" id="A0A1I4XBV2"/>
<gene>
    <name evidence="3" type="ORF">SAMN05216289_10920</name>
</gene>
<dbReference type="PANTHER" id="PTHR44395:SF1">
    <property type="entry name" value="PROTEIN O-MANNOSYL-TRANSFERASE TMTC3"/>
    <property type="match status" value="1"/>
</dbReference>
<feature type="transmembrane region" description="Helical" evidence="1">
    <location>
        <begin position="145"/>
        <end position="162"/>
    </location>
</feature>
<feature type="transmembrane region" description="Helical" evidence="1">
    <location>
        <begin position="344"/>
        <end position="365"/>
    </location>
</feature>
<feature type="transmembrane region" description="Helical" evidence="1">
    <location>
        <begin position="305"/>
        <end position="324"/>
    </location>
</feature>
<keyword evidence="4" id="KW-1185">Reference proteome</keyword>
<feature type="domain" description="Glycosyltransferase RgtA/B/C/D-like" evidence="2">
    <location>
        <begin position="70"/>
        <end position="224"/>
    </location>
</feature>
<feature type="transmembrane region" description="Helical" evidence="1">
    <location>
        <begin position="273"/>
        <end position="293"/>
    </location>
</feature>
<keyword evidence="1" id="KW-0472">Membrane</keyword>
<dbReference type="GO" id="GO:0016740">
    <property type="term" value="F:transferase activity"/>
    <property type="evidence" value="ECO:0007669"/>
    <property type="project" value="UniProtKB-KW"/>
</dbReference>
<dbReference type="Pfam" id="PF13231">
    <property type="entry name" value="PMT_2"/>
    <property type="match status" value="1"/>
</dbReference>
<name>A0A1I4XBV2_9GAMM</name>
<evidence type="ECO:0000313" key="4">
    <source>
        <dbReference type="Proteomes" id="UP000198575"/>
    </source>
</evidence>
<evidence type="ECO:0000313" key="3">
    <source>
        <dbReference type="EMBL" id="SFN23387.1"/>
    </source>
</evidence>
<feature type="transmembrane region" description="Helical" evidence="1">
    <location>
        <begin position="377"/>
        <end position="398"/>
    </location>
</feature>
<evidence type="ECO:0000259" key="2">
    <source>
        <dbReference type="Pfam" id="PF13231"/>
    </source>
</evidence>
<feature type="transmembrane region" description="Helical" evidence="1">
    <location>
        <begin position="242"/>
        <end position="261"/>
    </location>
</feature>
<dbReference type="InterPro" id="IPR038731">
    <property type="entry name" value="RgtA/B/C-like"/>
</dbReference>
<sequence>MKAGTRMPGFGPGVVRAIALIGAVFLALRGAFAGSFIFDDYALLALPRFLDNPLLPFWHQHVEGGLHYRPLGVLLWWLSERLFGADACPHYLLNAALLSLVVLSLWRLVARLIGDRGTAFAIAFVFAIHPIAIGTTAWLSNRYELLASVLGLLALARAWEYRQTRRTGALLATLLLFALGLCAKENTAALISAAFVFWWWPSAQRPAWLDRRQLACLWLAAVFVAWLLVRHWVLPPTGTEQLFAYKSAWVLFSEGMAAWFLKLPSYLFLWPRLGGVTATLFVLGALGLLLLAWNRSRGAWDRDRVALIVAGLALIAVAALVQWPRTGLVLMNLHFGADTLEDVLAARHYFMSALGMALAMAAVFAGSGPATALHQRWLAGLGTALLVIPLFSVSQHLARSYRGTTLEQARFASAAVAAIGKLDLAVEDCQIYLVDTDSKLFGFYVDTTIKALAPDLSKLGRCFIQTEFSPWYHLVERSEVLRAQKPPFSPVRAGRDTVAPILIGRGALVFLNMAPEAKPPLGPGSYFLAWRDGAFVDVSEEVRTGRRSVRFFCFRAPSECP</sequence>
<dbReference type="RefSeq" id="WP_092406935.1">
    <property type="nucleotide sequence ID" value="NZ_FOVF01000009.1"/>
</dbReference>
<evidence type="ECO:0000256" key="1">
    <source>
        <dbReference type="SAM" id="Phobius"/>
    </source>
</evidence>
<dbReference type="EMBL" id="FOVF01000009">
    <property type="protein sequence ID" value="SFN23387.1"/>
    <property type="molecule type" value="Genomic_DNA"/>
</dbReference>
<dbReference type="STRING" id="578942.SAMN05216289_10920"/>
<proteinExistence type="predicted"/>